<organism evidence="3">
    <name type="scientific">Heterosigma akashiwo</name>
    <name type="common">Chromophytic alga</name>
    <name type="synonym">Heterosigma carterae</name>
    <dbReference type="NCBI Taxonomy" id="2829"/>
    <lineage>
        <taxon>Eukaryota</taxon>
        <taxon>Sar</taxon>
        <taxon>Stramenopiles</taxon>
        <taxon>Ochrophyta</taxon>
        <taxon>Raphidophyceae</taxon>
        <taxon>Chattonellales</taxon>
        <taxon>Chattonellaceae</taxon>
        <taxon>Heterosigma</taxon>
    </lineage>
</organism>
<feature type="domain" description="SCP" evidence="2">
    <location>
        <begin position="129"/>
        <end position="242"/>
    </location>
</feature>
<dbReference type="Pfam" id="PF00188">
    <property type="entry name" value="CAP"/>
    <property type="match status" value="1"/>
</dbReference>
<evidence type="ECO:0000259" key="2">
    <source>
        <dbReference type="Pfam" id="PF00188"/>
    </source>
</evidence>
<dbReference type="SUPFAM" id="SSF55797">
    <property type="entry name" value="PR-1-like"/>
    <property type="match status" value="1"/>
</dbReference>
<reference evidence="3" key="1">
    <citation type="submission" date="2021-01" db="EMBL/GenBank/DDBJ databases">
        <authorList>
            <person name="Corre E."/>
            <person name="Pelletier E."/>
            <person name="Niang G."/>
            <person name="Scheremetjew M."/>
            <person name="Finn R."/>
            <person name="Kale V."/>
            <person name="Holt S."/>
            <person name="Cochrane G."/>
            <person name="Meng A."/>
            <person name="Brown T."/>
            <person name="Cohen L."/>
        </authorList>
    </citation>
    <scope>NUCLEOTIDE SEQUENCE</scope>
    <source>
        <strain evidence="3">CCMP3107</strain>
    </source>
</reference>
<feature type="region of interest" description="Disordered" evidence="1">
    <location>
        <begin position="34"/>
        <end position="66"/>
    </location>
</feature>
<proteinExistence type="predicted"/>
<feature type="region of interest" description="Disordered" evidence="1">
    <location>
        <begin position="147"/>
        <end position="171"/>
    </location>
</feature>
<dbReference type="AlphaFoldDB" id="A0A6V2UE39"/>
<protein>
    <recommendedName>
        <fullName evidence="2">SCP domain-containing protein</fullName>
    </recommendedName>
</protein>
<dbReference type="PANTHER" id="PTHR31157:SF1">
    <property type="entry name" value="SCP DOMAIN-CONTAINING PROTEIN"/>
    <property type="match status" value="1"/>
</dbReference>
<accession>A0A6V2UE39</accession>
<feature type="compositionally biased region" description="Low complexity" evidence="1">
    <location>
        <begin position="158"/>
        <end position="168"/>
    </location>
</feature>
<gene>
    <name evidence="3" type="ORF">HAKA00212_LOCUS24766</name>
</gene>
<dbReference type="PANTHER" id="PTHR31157">
    <property type="entry name" value="SCP DOMAIN-CONTAINING PROTEIN"/>
    <property type="match status" value="1"/>
</dbReference>
<dbReference type="InterPro" id="IPR014044">
    <property type="entry name" value="CAP_dom"/>
</dbReference>
<evidence type="ECO:0000256" key="1">
    <source>
        <dbReference type="SAM" id="MobiDB-lite"/>
    </source>
</evidence>
<dbReference type="EMBL" id="HBIU01056589">
    <property type="protein sequence ID" value="CAE0649599.1"/>
    <property type="molecule type" value="Transcribed_RNA"/>
</dbReference>
<evidence type="ECO:0000313" key="3">
    <source>
        <dbReference type="EMBL" id="CAE0649599.1"/>
    </source>
</evidence>
<name>A0A6V2UE39_HETAK</name>
<sequence>MGSGASTQDIEAQSDSDLALKFAELYKKNPERMEKVILEGKQQASSGDTNEISPPPGANTSVSPGGSFEAEVARIMNAARAAPASLVPQLEARLQRYDGKVLRREGKPNLLTEEGAEAVRDCLAYLQGEAQPAGPLELKPGLCRASQDHVDDIGGKGSTSHTGSDGSSMQDRIERHGDWTDLIGENICFAEDAAAEVVLSLLIDDAVKSRGHRKNIFNPRFKTVGIAFGPHKNFRHVCVMNFSGDYGPKVEKLATALTVTVDQSRTPAEIENLHKVLASVPFPEIKEKVIEALQNNEITIVLNYKPGSIESRITEGGVTNVLSGTWSTAMQPL</sequence>
<dbReference type="CDD" id="cd05379">
    <property type="entry name" value="CAP_bacterial"/>
    <property type="match status" value="1"/>
</dbReference>
<feature type="compositionally biased region" description="Polar residues" evidence="1">
    <location>
        <begin position="42"/>
        <end position="64"/>
    </location>
</feature>
<dbReference type="Gene3D" id="3.40.33.10">
    <property type="entry name" value="CAP"/>
    <property type="match status" value="1"/>
</dbReference>
<dbReference type="InterPro" id="IPR035940">
    <property type="entry name" value="CAP_sf"/>
</dbReference>